<evidence type="ECO:0000313" key="3">
    <source>
        <dbReference type="EMBL" id="GAA0159635.1"/>
    </source>
</evidence>
<comment type="caution">
    <text evidence="3">The sequence shown here is derived from an EMBL/GenBank/DDBJ whole genome shotgun (WGS) entry which is preliminary data.</text>
</comment>
<dbReference type="AlphaFoldDB" id="A0AAV3QAJ5"/>
<dbReference type="Gene3D" id="1.10.287.110">
    <property type="entry name" value="DnaJ domain"/>
    <property type="match status" value="1"/>
</dbReference>
<evidence type="ECO:0000313" key="4">
    <source>
        <dbReference type="Proteomes" id="UP001454036"/>
    </source>
</evidence>
<dbReference type="InterPro" id="IPR036869">
    <property type="entry name" value="J_dom_sf"/>
</dbReference>
<sequence>MMQAALPKWKSSFILTKIIVKSATNSIEIPHFAYFHSTAPSLEKWKPKWNNSDARGCEQPAKNYIRFATRQRRADAKKALKDALFCNGFPNISSKPFPEMNERWEEQEGDHSNRKPRSKASVRRDSRGMKAKRQLKQRREKFFEQFDANPNIFQATFGNKWYTWAFRSGEDPPSQSSTGFDWREGSQWGRRKLNESDLESESDCEPCNVGKDSDRLVLGLPAKGPLKIDDVKNAFRLAALKWHPDRHQGLSQASTEEKFKRCVDAYKSLSDALPKL</sequence>
<evidence type="ECO:0000259" key="2">
    <source>
        <dbReference type="PROSITE" id="PS50076"/>
    </source>
</evidence>
<name>A0AAV3QAJ5_LITER</name>
<dbReference type="PANTHER" id="PTHR45376:SF5">
    <property type="entry name" value="CHAPERONE DNAJ-DOMAIN SUPERFAMILY PROTEIN"/>
    <property type="match status" value="1"/>
</dbReference>
<gene>
    <name evidence="3" type="ORF">LIER_16364</name>
</gene>
<dbReference type="PANTHER" id="PTHR45376">
    <property type="entry name" value="CHAPERONE DNAJ-DOMAIN SUPERFAMILY PROTEIN-RELATED"/>
    <property type="match status" value="1"/>
</dbReference>
<organism evidence="3 4">
    <name type="scientific">Lithospermum erythrorhizon</name>
    <name type="common">Purple gromwell</name>
    <name type="synonym">Lithospermum officinale var. erythrorhizon</name>
    <dbReference type="NCBI Taxonomy" id="34254"/>
    <lineage>
        <taxon>Eukaryota</taxon>
        <taxon>Viridiplantae</taxon>
        <taxon>Streptophyta</taxon>
        <taxon>Embryophyta</taxon>
        <taxon>Tracheophyta</taxon>
        <taxon>Spermatophyta</taxon>
        <taxon>Magnoliopsida</taxon>
        <taxon>eudicotyledons</taxon>
        <taxon>Gunneridae</taxon>
        <taxon>Pentapetalae</taxon>
        <taxon>asterids</taxon>
        <taxon>lamiids</taxon>
        <taxon>Boraginales</taxon>
        <taxon>Boraginaceae</taxon>
        <taxon>Boraginoideae</taxon>
        <taxon>Lithospermeae</taxon>
        <taxon>Lithospermum</taxon>
    </lineage>
</organism>
<keyword evidence="4" id="KW-1185">Reference proteome</keyword>
<evidence type="ECO:0000256" key="1">
    <source>
        <dbReference type="SAM" id="MobiDB-lite"/>
    </source>
</evidence>
<dbReference type="CDD" id="cd06257">
    <property type="entry name" value="DnaJ"/>
    <property type="match status" value="1"/>
</dbReference>
<feature type="region of interest" description="Disordered" evidence="1">
    <location>
        <begin position="103"/>
        <end position="134"/>
    </location>
</feature>
<dbReference type="Pfam" id="PF00226">
    <property type="entry name" value="DnaJ"/>
    <property type="match status" value="1"/>
</dbReference>
<dbReference type="SMART" id="SM00271">
    <property type="entry name" value="DnaJ"/>
    <property type="match status" value="1"/>
</dbReference>
<protein>
    <submittedName>
        <fullName evidence="3">Chaperone</fullName>
    </submittedName>
</protein>
<dbReference type="InterPro" id="IPR001623">
    <property type="entry name" value="DnaJ_domain"/>
</dbReference>
<accession>A0AAV3QAJ5</accession>
<dbReference type="Proteomes" id="UP001454036">
    <property type="component" value="Unassembled WGS sequence"/>
</dbReference>
<proteinExistence type="predicted"/>
<reference evidence="3 4" key="1">
    <citation type="submission" date="2024-01" db="EMBL/GenBank/DDBJ databases">
        <title>The complete chloroplast genome sequence of Lithospermum erythrorhizon: insights into the phylogenetic relationship among Boraginaceae species and the maternal lineages of purple gromwells.</title>
        <authorList>
            <person name="Okada T."/>
            <person name="Watanabe K."/>
        </authorList>
    </citation>
    <scope>NUCLEOTIDE SEQUENCE [LARGE SCALE GENOMIC DNA]</scope>
</reference>
<dbReference type="SUPFAM" id="SSF46565">
    <property type="entry name" value="Chaperone J-domain"/>
    <property type="match status" value="1"/>
</dbReference>
<dbReference type="PROSITE" id="PS50076">
    <property type="entry name" value="DNAJ_2"/>
    <property type="match status" value="1"/>
</dbReference>
<feature type="compositionally biased region" description="Basic and acidic residues" evidence="1">
    <location>
        <begin position="103"/>
        <end position="113"/>
    </location>
</feature>
<feature type="domain" description="J" evidence="2">
    <location>
        <begin position="213"/>
        <end position="276"/>
    </location>
</feature>
<dbReference type="EMBL" id="BAABME010003648">
    <property type="protein sequence ID" value="GAA0159635.1"/>
    <property type="molecule type" value="Genomic_DNA"/>
</dbReference>